<protein>
    <submittedName>
        <fullName evidence="2">Uncharacterized protein</fullName>
    </submittedName>
</protein>
<dbReference type="EMBL" id="LSSK01000695">
    <property type="protein sequence ID" value="OMH82311.1"/>
    <property type="molecule type" value="Genomic_DNA"/>
</dbReference>
<keyword evidence="3" id="KW-1185">Reference proteome</keyword>
<gene>
    <name evidence="2" type="ORF">AX774_g4211</name>
</gene>
<feature type="region of interest" description="Disordered" evidence="1">
    <location>
        <begin position="34"/>
        <end position="81"/>
    </location>
</feature>
<evidence type="ECO:0000313" key="3">
    <source>
        <dbReference type="Proteomes" id="UP000188320"/>
    </source>
</evidence>
<evidence type="ECO:0000256" key="1">
    <source>
        <dbReference type="SAM" id="MobiDB-lite"/>
    </source>
</evidence>
<accession>A0A1R1PN01</accession>
<evidence type="ECO:0000313" key="2">
    <source>
        <dbReference type="EMBL" id="OMH82311.1"/>
    </source>
</evidence>
<organism evidence="2 3">
    <name type="scientific">Zancudomyces culisetae</name>
    <name type="common">Gut fungus</name>
    <name type="synonym">Smittium culisetae</name>
    <dbReference type="NCBI Taxonomy" id="1213189"/>
    <lineage>
        <taxon>Eukaryota</taxon>
        <taxon>Fungi</taxon>
        <taxon>Fungi incertae sedis</taxon>
        <taxon>Zoopagomycota</taxon>
        <taxon>Kickxellomycotina</taxon>
        <taxon>Harpellomycetes</taxon>
        <taxon>Harpellales</taxon>
        <taxon>Legeriomycetaceae</taxon>
        <taxon>Zancudomyces</taxon>
    </lineage>
</organism>
<feature type="compositionally biased region" description="Low complexity" evidence="1">
    <location>
        <begin position="41"/>
        <end position="61"/>
    </location>
</feature>
<dbReference type="Proteomes" id="UP000188320">
    <property type="component" value="Unassembled WGS sequence"/>
</dbReference>
<dbReference type="OrthoDB" id="18648at2759"/>
<feature type="compositionally biased region" description="Basic and acidic residues" evidence="1">
    <location>
        <begin position="67"/>
        <end position="81"/>
    </location>
</feature>
<name>A0A1R1PN01_ZANCU</name>
<sequence>MDKLLLGVFLVTYSSKGNYIPFRYPLSIYDSEISLKSKDGPNPQNQQNPQEEPQQEPQQQQLTQKANEQKERTNGVHLDTKGIDSKDNIVLIKESDEHLQTNELSPKVVEDVDRQQGRFFVSASL</sequence>
<comment type="caution">
    <text evidence="2">The sequence shown here is derived from an EMBL/GenBank/DDBJ whole genome shotgun (WGS) entry which is preliminary data.</text>
</comment>
<reference evidence="3" key="1">
    <citation type="submission" date="2017-01" db="EMBL/GenBank/DDBJ databases">
        <authorList>
            <person name="Wang Y."/>
            <person name="White M."/>
            <person name="Kvist S."/>
            <person name="Moncalvo J.-M."/>
        </authorList>
    </citation>
    <scope>NUCLEOTIDE SEQUENCE [LARGE SCALE GENOMIC DNA]</scope>
    <source>
        <strain evidence="3">COL-18-3</strain>
    </source>
</reference>
<proteinExistence type="predicted"/>
<dbReference type="AlphaFoldDB" id="A0A1R1PN01"/>